<keyword evidence="2" id="KW-1185">Reference proteome</keyword>
<organism evidence="1 2">
    <name type="scientific">Setaria italica</name>
    <name type="common">Foxtail millet</name>
    <name type="synonym">Panicum italicum</name>
    <dbReference type="NCBI Taxonomy" id="4555"/>
    <lineage>
        <taxon>Eukaryota</taxon>
        <taxon>Viridiplantae</taxon>
        <taxon>Streptophyta</taxon>
        <taxon>Embryophyta</taxon>
        <taxon>Tracheophyta</taxon>
        <taxon>Spermatophyta</taxon>
        <taxon>Magnoliopsida</taxon>
        <taxon>Liliopsida</taxon>
        <taxon>Poales</taxon>
        <taxon>Poaceae</taxon>
        <taxon>PACMAD clade</taxon>
        <taxon>Panicoideae</taxon>
        <taxon>Panicodae</taxon>
        <taxon>Paniceae</taxon>
        <taxon>Cenchrinae</taxon>
        <taxon>Setaria</taxon>
    </lineage>
</organism>
<dbReference type="EnsemblPlants" id="KQK99632">
    <property type="protein sequence ID" value="KQK99632"/>
    <property type="gene ID" value="SETIT_0115731mg"/>
</dbReference>
<dbReference type="Proteomes" id="UP000004995">
    <property type="component" value="Unassembled WGS sequence"/>
</dbReference>
<protein>
    <submittedName>
        <fullName evidence="1">Uncharacterized protein</fullName>
    </submittedName>
</protein>
<sequence length="42" mass="4874">MHDLLSLEKGLFHKNVHGRRISSIPEYSCLPHYLTVHSELSK</sequence>
<proteinExistence type="predicted"/>
<evidence type="ECO:0000313" key="2">
    <source>
        <dbReference type="Proteomes" id="UP000004995"/>
    </source>
</evidence>
<dbReference type="AlphaFoldDB" id="A0A0Q3NZF1"/>
<reference evidence="2" key="1">
    <citation type="journal article" date="2012" name="Nat. Biotechnol.">
        <title>Reference genome sequence of the model plant Setaria.</title>
        <authorList>
            <person name="Bennetzen J.L."/>
            <person name="Schmutz J."/>
            <person name="Wang H."/>
            <person name="Percifield R."/>
            <person name="Hawkins J."/>
            <person name="Pontaroli A.C."/>
            <person name="Estep M."/>
            <person name="Feng L."/>
            <person name="Vaughn J.N."/>
            <person name="Grimwood J."/>
            <person name="Jenkins J."/>
            <person name="Barry K."/>
            <person name="Lindquist E."/>
            <person name="Hellsten U."/>
            <person name="Deshpande S."/>
            <person name="Wang X."/>
            <person name="Wu X."/>
            <person name="Mitros T."/>
            <person name="Triplett J."/>
            <person name="Yang X."/>
            <person name="Ye C.Y."/>
            <person name="Mauro-Herrera M."/>
            <person name="Wang L."/>
            <person name="Li P."/>
            <person name="Sharma M."/>
            <person name="Sharma R."/>
            <person name="Ronald P.C."/>
            <person name="Panaud O."/>
            <person name="Kellogg E.A."/>
            <person name="Brutnell T.P."/>
            <person name="Doust A.N."/>
            <person name="Tuskan G.A."/>
            <person name="Rokhsar D."/>
            <person name="Devos K.M."/>
        </authorList>
    </citation>
    <scope>NUCLEOTIDE SEQUENCE [LARGE SCALE GENOMIC DNA]</scope>
    <source>
        <strain evidence="2">cv. Yugu1</strain>
    </source>
</reference>
<name>A0A0Q3NZF1_SETIT</name>
<reference evidence="1" key="2">
    <citation type="submission" date="2018-08" db="UniProtKB">
        <authorList>
            <consortium name="EnsemblPlants"/>
        </authorList>
    </citation>
    <scope>IDENTIFICATION</scope>
    <source>
        <strain evidence="1">Yugu1</strain>
    </source>
</reference>
<dbReference type="EMBL" id="AGNK02004561">
    <property type="status" value="NOT_ANNOTATED_CDS"/>
    <property type="molecule type" value="Genomic_DNA"/>
</dbReference>
<dbReference type="InParanoid" id="A0A0Q3NZF1"/>
<accession>A0A0Q3NZF1</accession>
<evidence type="ECO:0000313" key="1">
    <source>
        <dbReference type="EnsemblPlants" id="KQK99632"/>
    </source>
</evidence>
<dbReference type="Gramene" id="KQK99632">
    <property type="protein sequence ID" value="KQK99632"/>
    <property type="gene ID" value="SETIT_0115731mg"/>
</dbReference>